<evidence type="ECO:0000313" key="2">
    <source>
        <dbReference type="Proteomes" id="UP000821866"/>
    </source>
</evidence>
<name>A0A9J6EIW2_RHIMP</name>
<reference evidence="1" key="2">
    <citation type="submission" date="2021-09" db="EMBL/GenBank/DDBJ databases">
        <authorList>
            <person name="Jia N."/>
            <person name="Wang J."/>
            <person name="Shi W."/>
            <person name="Du L."/>
            <person name="Sun Y."/>
            <person name="Zhan W."/>
            <person name="Jiang J."/>
            <person name="Wang Q."/>
            <person name="Zhang B."/>
            <person name="Ji P."/>
            <person name="Sakyi L.B."/>
            <person name="Cui X."/>
            <person name="Yuan T."/>
            <person name="Jiang B."/>
            <person name="Yang W."/>
            <person name="Lam T.T.-Y."/>
            <person name="Chang Q."/>
            <person name="Ding S."/>
            <person name="Wang X."/>
            <person name="Zhu J."/>
            <person name="Ruan X."/>
            <person name="Zhao L."/>
            <person name="Wei J."/>
            <person name="Que T."/>
            <person name="Du C."/>
            <person name="Cheng J."/>
            <person name="Dai P."/>
            <person name="Han X."/>
            <person name="Huang E."/>
            <person name="Gao Y."/>
            <person name="Liu J."/>
            <person name="Shao H."/>
            <person name="Ye R."/>
            <person name="Li L."/>
            <person name="Wei W."/>
            <person name="Wang X."/>
            <person name="Wang C."/>
            <person name="Huo Q."/>
            <person name="Li W."/>
            <person name="Guo W."/>
            <person name="Chen H."/>
            <person name="Chen S."/>
            <person name="Zhou L."/>
            <person name="Zhou L."/>
            <person name="Ni X."/>
            <person name="Tian J."/>
            <person name="Zhou Y."/>
            <person name="Sheng Y."/>
            <person name="Liu T."/>
            <person name="Pan Y."/>
            <person name="Xia L."/>
            <person name="Li J."/>
            <person name="Zhao F."/>
            <person name="Cao W."/>
        </authorList>
    </citation>
    <scope>NUCLEOTIDE SEQUENCE</scope>
    <source>
        <strain evidence="1">Rmic-2018</strain>
        <tissue evidence="1">Larvae</tissue>
    </source>
</reference>
<accession>A0A9J6EIW2</accession>
<comment type="caution">
    <text evidence="1">The sequence shown here is derived from an EMBL/GenBank/DDBJ whole genome shotgun (WGS) entry which is preliminary data.</text>
</comment>
<reference evidence="1" key="1">
    <citation type="journal article" date="2020" name="Cell">
        <title>Large-Scale Comparative Analyses of Tick Genomes Elucidate Their Genetic Diversity and Vector Capacities.</title>
        <authorList>
            <consortium name="Tick Genome and Microbiome Consortium (TIGMIC)"/>
            <person name="Jia N."/>
            <person name="Wang J."/>
            <person name="Shi W."/>
            <person name="Du L."/>
            <person name="Sun Y."/>
            <person name="Zhan W."/>
            <person name="Jiang J.F."/>
            <person name="Wang Q."/>
            <person name="Zhang B."/>
            <person name="Ji P."/>
            <person name="Bell-Sakyi L."/>
            <person name="Cui X.M."/>
            <person name="Yuan T.T."/>
            <person name="Jiang B.G."/>
            <person name="Yang W.F."/>
            <person name="Lam T.T."/>
            <person name="Chang Q.C."/>
            <person name="Ding S.J."/>
            <person name="Wang X.J."/>
            <person name="Zhu J.G."/>
            <person name="Ruan X.D."/>
            <person name="Zhao L."/>
            <person name="Wei J.T."/>
            <person name="Ye R.Z."/>
            <person name="Que T.C."/>
            <person name="Du C.H."/>
            <person name="Zhou Y.H."/>
            <person name="Cheng J.X."/>
            <person name="Dai P.F."/>
            <person name="Guo W.B."/>
            <person name="Han X.H."/>
            <person name="Huang E.J."/>
            <person name="Li L.F."/>
            <person name="Wei W."/>
            <person name="Gao Y.C."/>
            <person name="Liu J.Z."/>
            <person name="Shao H.Z."/>
            <person name="Wang X."/>
            <person name="Wang C.C."/>
            <person name="Yang T.C."/>
            <person name="Huo Q.B."/>
            <person name="Li W."/>
            <person name="Chen H.Y."/>
            <person name="Chen S.E."/>
            <person name="Zhou L.G."/>
            <person name="Ni X.B."/>
            <person name="Tian J.H."/>
            <person name="Sheng Y."/>
            <person name="Liu T."/>
            <person name="Pan Y.S."/>
            <person name="Xia L.Y."/>
            <person name="Li J."/>
            <person name="Zhao F."/>
            <person name="Cao W.C."/>
        </authorList>
    </citation>
    <scope>NUCLEOTIDE SEQUENCE</scope>
    <source>
        <strain evidence="1">Rmic-2018</strain>
    </source>
</reference>
<gene>
    <name evidence="1" type="ORF">HPB51_019101</name>
</gene>
<keyword evidence="2" id="KW-1185">Reference proteome</keyword>
<sequence length="91" mass="10277">MTLVLQAFVRQLEELNKTGLRWEYAGAVLKSKVFSICCCADSPARAAMQDMVQFNGHYGCSWCYHPGVNVYGTVKYCFSTPFPDHTDEETL</sequence>
<proteinExistence type="predicted"/>
<protein>
    <submittedName>
        <fullName evidence="1">Uncharacterized protein</fullName>
    </submittedName>
</protein>
<organism evidence="1 2">
    <name type="scientific">Rhipicephalus microplus</name>
    <name type="common">Cattle tick</name>
    <name type="synonym">Boophilus microplus</name>
    <dbReference type="NCBI Taxonomy" id="6941"/>
    <lineage>
        <taxon>Eukaryota</taxon>
        <taxon>Metazoa</taxon>
        <taxon>Ecdysozoa</taxon>
        <taxon>Arthropoda</taxon>
        <taxon>Chelicerata</taxon>
        <taxon>Arachnida</taxon>
        <taxon>Acari</taxon>
        <taxon>Parasitiformes</taxon>
        <taxon>Ixodida</taxon>
        <taxon>Ixodoidea</taxon>
        <taxon>Ixodidae</taxon>
        <taxon>Rhipicephalinae</taxon>
        <taxon>Rhipicephalus</taxon>
        <taxon>Boophilus</taxon>
    </lineage>
</organism>
<dbReference type="EMBL" id="JABSTU010000004">
    <property type="protein sequence ID" value="KAH8034036.1"/>
    <property type="molecule type" value="Genomic_DNA"/>
</dbReference>
<evidence type="ECO:0000313" key="1">
    <source>
        <dbReference type="EMBL" id="KAH8034036.1"/>
    </source>
</evidence>
<dbReference type="Proteomes" id="UP000821866">
    <property type="component" value="Chromosome 2"/>
</dbReference>
<dbReference type="AlphaFoldDB" id="A0A9J6EIW2"/>